<dbReference type="Gene3D" id="3.40.50.300">
    <property type="entry name" value="P-loop containing nucleotide triphosphate hydrolases"/>
    <property type="match status" value="1"/>
</dbReference>
<keyword evidence="4" id="KW-0812">Transmembrane</keyword>
<keyword evidence="4" id="KW-0472">Membrane</keyword>
<comment type="caution">
    <text evidence="6">The sequence shown here is derived from an EMBL/GenBank/DDBJ whole genome shotgun (WGS) entry which is preliminary data.</text>
</comment>
<dbReference type="Pfam" id="PF06414">
    <property type="entry name" value="Zeta_toxin"/>
    <property type="match status" value="1"/>
</dbReference>
<protein>
    <recommendedName>
        <fullName evidence="5">Zeta toxin domain-containing protein</fullName>
    </recommendedName>
</protein>
<keyword evidence="1" id="KW-0547">Nucleotide-binding</keyword>
<sequence>MEFTVLSPIVVMASAFGVAGAFAVVVFYSRWKKKNACKKFVPQAVLNQYGKLKDLESFGDYVVRQLELDSHSVIGQTVAKAAEGYLRDPRNVASESKDIACVLVAGLTHEDENDKKICQEILQELEICLVAYFSSHWQHATSVVEKVVTAGATITRFHRAVSAALRKHRYNRLMQSLRTKRRFYTMIEELRRIAKKYSGDKPEEGAVTVPAESTKRSPVILFIGGGMGAGKSTVVKHILSSSFWSGVIHDAVVVEADAFKETDVIYRHLASMSSDDIAGNAELVHQYSTEAANSLLVSALNEGRDVVFDGTMSWEPFVLQTIDMVRDIHNRRYRMGPGEIKNDDGTTTERYWEPVDDDDEYFLETKANNGCVDKRHYRIEFVGVTCDAHLAVVRGLRRAIVTRRGVPVKGQLRSHKLFAKSLKKYIEMVDAAKIYSTSAWNGPAEVKKLIALKDGPGTKLLIDVDAFPGVRCLADLNTDAGSVLELYKCCTDSRFVNQYWQSVILDPERKNRQKRLRSAILNHATTSVLLERSSSDTSSDTSFDGEFATKERSSSDDDLVTD</sequence>
<dbReference type="InterPro" id="IPR044802">
    <property type="entry name" value="NADKc-like"/>
</dbReference>
<dbReference type="PANTHER" id="PTHR31153">
    <property type="entry name" value="CALMODULIN CALCIUM-DEPENDENT NAD KINASE"/>
    <property type="match status" value="1"/>
</dbReference>
<dbReference type="PANTHER" id="PTHR31153:SF1">
    <property type="entry name" value="CALMODULIN CALCIUM-DEPENDENT NAD KINASE"/>
    <property type="match status" value="1"/>
</dbReference>
<evidence type="ECO:0000313" key="6">
    <source>
        <dbReference type="EMBL" id="KAG0585547.1"/>
    </source>
</evidence>
<evidence type="ECO:0000313" key="7">
    <source>
        <dbReference type="Proteomes" id="UP000822688"/>
    </source>
</evidence>
<dbReference type="SUPFAM" id="SSF52540">
    <property type="entry name" value="P-loop containing nucleoside triphosphate hydrolases"/>
    <property type="match status" value="1"/>
</dbReference>
<accession>A0A8T0IR67</accession>
<organism evidence="6 7">
    <name type="scientific">Ceratodon purpureus</name>
    <name type="common">Fire moss</name>
    <name type="synonym">Dicranum purpureum</name>
    <dbReference type="NCBI Taxonomy" id="3225"/>
    <lineage>
        <taxon>Eukaryota</taxon>
        <taxon>Viridiplantae</taxon>
        <taxon>Streptophyta</taxon>
        <taxon>Embryophyta</taxon>
        <taxon>Bryophyta</taxon>
        <taxon>Bryophytina</taxon>
        <taxon>Bryopsida</taxon>
        <taxon>Dicranidae</taxon>
        <taxon>Pseudoditrichales</taxon>
        <taxon>Ditrichaceae</taxon>
        <taxon>Ceratodon</taxon>
    </lineage>
</organism>
<dbReference type="GO" id="GO:0016301">
    <property type="term" value="F:kinase activity"/>
    <property type="evidence" value="ECO:0007669"/>
    <property type="project" value="InterPro"/>
</dbReference>
<feature type="transmembrane region" description="Helical" evidence="4">
    <location>
        <begin position="6"/>
        <end position="29"/>
    </location>
</feature>
<evidence type="ECO:0000256" key="2">
    <source>
        <dbReference type="ARBA" id="ARBA00022840"/>
    </source>
</evidence>
<keyword evidence="2" id="KW-0067">ATP-binding</keyword>
<reference evidence="6" key="1">
    <citation type="submission" date="2020-06" db="EMBL/GenBank/DDBJ databases">
        <title>WGS assembly of Ceratodon purpureus strain R40.</title>
        <authorList>
            <person name="Carey S.B."/>
            <person name="Jenkins J."/>
            <person name="Shu S."/>
            <person name="Lovell J.T."/>
            <person name="Sreedasyam A."/>
            <person name="Maumus F."/>
            <person name="Tiley G.P."/>
            <person name="Fernandez-Pozo N."/>
            <person name="Barry K."/>
            <person name="Chen C."/>
            <person name="Wang M."/>
            <person name="Lipzen A."/>
            <person name="Daum C."/>
            <person name="Saski C.A."/>
            <person name="Payton A.C."/>
            <person name="Mcbreen J.C."/>
            <person name="Conrad R.E."/>
            <person name="Kollar L.M."/>
            <person name="Olsson S."/>
            <person name="Huttunen S."/>
            <person name="Landis J.B."/>
            <person name="Wickett N.J."/>
            <person name="Johnson M.G."/>
            <person name="Rensing S.A."/>
            <person name="Grimwood J."/>
            <person name="Schmutz J."/>
            <person name="Mcdaniel S.F."/>
        </authorList>
    </citation>
    <scope>NUCLEOTIDE SEQUENCE</scope>
    <source>
        <strain evidence="6">R40</strain>
    </source>
</reference>
<evidence type="ECO:0000256" key="4">
    <source>
        <dbReference type="SAM" id="Phobius"/>
    </source>
</evidence>
<proteinExistence type="predicted"/>
<dbReference type="GO" id="GO:0005524">
    <property type="term" value="F:ATP binding"/>
    <property type="evidence" value="ECO:0007669"/>
    <property type="project" value="UniProtKB-KW"/>
</dbReference>
<dbReference type="EMBL" id="CM026422">
    <property type="protein sequence ID" value="KAG0585547.1"/>
    <property type="molecule type" value="Genomic_DNA"/>
</dbReference>
<evidence type="ECO:0000256" key="1">
    <source>
        <dbReference type="ARBA" id="ARBA00022741"/>
    </source>
</evidence>
<dbReference type="AlphaFoldDB" id="A0A8T0IR67"/>
<gene>
    <name evidence="6" type="ORF">KC19_2G020400</name>
</gene>
<dbReference type="OrthoDB" id="10267859at2759"/>
<keyword evidence="7" id="KW-1185">Reference proteome</keyword>
<dbReference type="InterPro" id="IPR010488">
    <property type="entry name" value="Zeta_toxin_domain"/>
</dbReference>
<dbReference type="EMBL" id="CM026422">
    <property type="protein sequence ID" value="KAG0585546.1"/>
    <property type="molecule type" value="Genomic_DNA"/>
</dbReference>
<feature type="region of interest" description="Disordered" evidence="3">
    <location>
        <begin position="531"/>
        <end position="562"/>
    </location>
</feature>
<dbReference type="InterPro" id="IPR027417">
    <property type="entry name" value="P-loop_NTPase"/>
</dbReference>
<keyword evidence="4" id="KW-1133">Transmembrane helix</keyword>
<evidence type="ECO:0000259" key="5">
    <source>
        <dbReference type="Pfam" id="PF06414"/>
    </source>
</evidence>
<evidence type="ECO:0000256" key="3">
    <source>
        <dbReference type="SAM" id="MobiDB-lite"/>
    </source>
</evidence>
<dbReference type="Proteomes" id="UP000822688">
    <property type="component" value="Chromosome 2"/>
</dbReference>
<feature type="domain" description="Zeta toxin" evidence="5">
    <location>
        <begin position="214"/>
        <end position="315"/>
    </location>
</feature>
<name>A0A8T0IR67_CERPU</name>